<dbReference type="Proteomes" id="UP001524383">
    <property type="component" value="Unassembled WGS sequence"/>
</dbReference>
<dbReference type="AlphaFoldDB" id="A0ABD4TJK2"/>
<dbReference type="RefSeq" id="WP_255332059.1">
    <property type="nucleotide sequence ID" value="NZ_VOTZ01000006.1"/>
</dbReference>
<gene>
    <name evidence="2" type="ORF">FTO68_03810</name>
</gene>
<name>A0ABD4TJK2_9EURY</name>
<comment type="caution">
    <text evidence="2">The sequence shown here is derived from an EMBL/GenBank/DDBJ whole genome shotgun (WGS) entry which is preliminary data.</text>
</comment>
<dbReference type="InterPro" id="IPR006675">
    <property type="entry name" value="HDIG_dom"/>
</dbReference>
<dbReference type="Gene3D" id="1.10.3210.50">
    <property type="match status" value="1"/>
</dbReference>
<reference evidence="2 3" key="1">
    <citation type="submission" date="2019-08" db="EMBL/GenBank/DDBJ databases">
        <authorList>
            <person name="Chen S.-C."/>
            <person name="Lai M.-C."/>
            <person name="You Y.-T."/>
        </authorList>
    </citation>
    <scope>NUCLEOTIDE SEQUENCE [LARGE SCALE GENOMIC DNA]</scope>
    <source>
        <strain evidence="2 3">P2F9704a</strain>
    </source>
</reference>
<dbReference type="PROSITE" id="PS51831">
    <property type="entry name" value="HD"/>
    <property type="match status" value="1"/>
</dbReference>
<dbReference type="EMBL" id="VOTZ01000006">
    <property type="protein sequence ID" value="MCQ1538118.1"/>
    <property type="molecule type" value="Genomic_DNA"/>
</dbReference>
<dbReference type="InterPro" id="IPR006674">
    <property type="entry name" value="HD_domain"/>
</dbReference>
<dbReference type="Pfam" id="PF01966">
    <property type="entry name" value="HD"/>
    <property type="match status" value="1"/>
</dbReference>
<dbReference type="SMART" id="SM00471">
    <property type="entry name" value="HDc"/>
    <property type="match status" value="1"/>
</dbReference>
<dbReference type="PANTHER" id="PTHR33594">
    <property type="entry name" value="SUPERFAMILY HYDROLASE, PUTATIVE (AFU_ORTHOLOGUE AFUA_1G03035)-RELATED"/>
    <property type="match status" value="1"/>
</dbReference>
<evidence type="ECO:0000259" key="1">
    <source>
        <dbReference type="PROSITE" id="PS51831"/>
    </source>
</evidence>
<dbReference type="CDD" id="cd00077">
    <property type="entry name" value="HDc"/>
    <property type="match status" value="1"/>
</dbReference>
<proteinExistence type="predicted"/>
<dbReference type="NCBIfam" id="TIGR00277">
    <property type="entry name" value="HDIG"/>
    <property type="match status" value="1"/>
</dbReference>
<dbReference type="SUPFAM" id="SSF109604">
    <property type="entry name" value="HD-domain/PDEase-like"/>
    <property type="match status" value="1"/>
</dbReference>
<sequence length="193" mass="21002">MDGGIDLIRQHVQAFLQESGSHGFDHTARVTRLCRRIGLSEGADMAVIIPAALFHDIARPLEEETGIRHEEQGAEMAEAYLRSAGYPGDMIHSICHAIRSHRYSSGIAPATLEAEILSDADKLDAMGAVGIARTFMQAGEDGTGIPGAVAHFHEKLLKLKDRMYTDTAREIAEERHAFLVAFLEGLEGEEGGH</sequence>
<dbReference type="InterPro" id="IPR003607">
    <property type="entry name" value="HD/PDEase_dom"/>
</dbReference>
<organism evidence="2 3">
    <name type="scientific">Methanocalculus taiwanensis</name>
    <dbReference type="NCBI Taxonomy" id="106207"/>
    <lineage>
        <taxon>Archaea</taxon>
        <taxon>Methanobacteriati</taxon>
        <taxon>Methanobacteriota</taxon>
        <taxon>Stenosarchaea group</taxon>
        <taxon>Methanomicrobia</taxon>
        <taxon>Methanomicrobiales</taxon>
        <taxon>Methanocalculaceae</taxon>
        <taxon>Methanocalculus</taxon>
    </lineage>
</organism>
<accession>A0ABD4TJK2</accession>
<feature type="domain" description="HD" evidence="1">
    <location>
        <begin position="23"/>
        <end position="126"/>
    </location>
</feature>
<evidence type="ECO:0000313" key="2">
    <source>
        <dbReference type="EMBL" id="MCQ1538118.1"/>
    </source>
</evidence>
<dbReference type="PANTHER" id="PTHR33594:SF1">
    <property type="entry name" value="HD_PDEASE DOMAIN-CONTAINING PROTEIN"/>
    <property type="match status" value="1"/>
</dbReference>
<protein>
    <submittedName>
        <fullName evidence="2">HD domain-containing protein</fullName>
    </submittedName>
</protein>
<keyword evidence="3" id="KW-1185">Reference proteome</keyword>
<evidence type="ECO:0000313" key="3">
    <source>
        <dbReference type="Proteomes" id="UP001524383"/>
    </source>
</evidence>